<evidence type="ECO:0000256" key="4">
    <source>
        <dbReference type="ARBA" id="ARBA00023136"/>
    </source>
</evidence>
<organism evidence="7 8">
    <name type="scientific">Chitinophaga pinensis</name>
    <dbReference type="NCBI Taxonomy" id="79329"/>
    <lineage>
        <taxon>Bacteria</taxon>
        <taxon>Pseudomonadati</taxon>
        <taxon>Bacteroidota</taxon>
        <taxon>Chitinophagia</taxon>
        <taxon>Chitinophagales</taxon>
        <taxon>Chitinophagaceae</taxon>
        <taxon>Chitinophaga</taxon>
    </lineage>
</organism>
<evidence type="ECO:0000256" key="5">
    <source>
        <dbReference type="SAM" id="Phobius"/>
    </source>
</evidence>
<dbReference type="EMBL" id="VOHS01000001">
    <property type="protein sequence ID" value="TWW02481.1"/>
    <property type="molecule type" value="Genomic_DNA"/>
</dbReference>
<gene>
    <name evidence="7" type="ORF">FEF09_01350</name>
</gene>
<dbReference type="GO" id="GO:0006508">
    <property type="term" value="P:proteolysis"/>
    <property type="evidence" value="ECO:0007669"/>
    <property type="project" value="UniProtKB-KW"/>
</dbReference>
<dbReference type="Pfam" id="PF01694">
    <property type="entry name" value="Rhomboid"/>
    <property type="match status" value="1"/>
</dbReference>
<feature type="domain" description="Peptidase S54 rhomboid" evidence="6">
    <location>
        <begin position="73"/>
        <end position="215"/>
    </location>
</feature>
<keyword evidence="3 5" id="KW-1133">Transmembrane helix</keyword>
<keyword evidence="8" id="KW-1185">Reference proteome</keyword>
<sequence length="250" mass="27801">MMYVEERSETPLSLGEEKNMVTQLLLVNITVFMLLFFTEIVYGIEGNPPARFKGDVLSHVLLPSTIDGLLKNPWTLFTTMFTHNSFWMITSNMIWLACFGTMLQNHAGRQRILPLYLLSGIVGAVCYLLGMQLIPSFHALQPAAMMTGASASVMALAIGATVVAPNYRLLPNLPIPFWIITVIFLIVNVGSHVMNSQDITILPALIGGGLTGLIYMQQWKKGNDLGLGFNKFIFKITHLFHPKSHLHVVK</sequence>
<dbReference type="InterPro" id="IPR035952">
    <property type="entry name" value="Rhomboid-like_sf"/>
</dbReference>
<keyword evidence="4 5" id="KW-0472">Membrane</keyword>
<comment type="subcellular location">
    <subcellularLocation>
        <location evidence="1">Membrane</location>
        <topology evidence="1">Multi-pass membrane protein</topology>
    </subcellularLocation>
</comment>
<evidence type="ECO:0000256" key="2">
    <source>
        <dbReference type="ARBA" id="ARBA00022692"/>
    </source>
</evidence>
<comment type="caution">
    <text evidence="7">The sequence shown here is derived from an EMBL/GenBank/DDBJ whole genome shotgun (WGS) entry which is preliminary data.</text>
</comment>
<feature type="transmembrane region" description="Helical" evidence="5">
    <location>
        <begin position="140"/>
        <end position="163"/>
    </location>
</feature>
<keyword evidence="2 5" id="KW-0812">Transmembrane</keyword>
<dbReference type="PANTHER" id="PTHR43066:SF11">
    <property type="entry name" value="PEPTIDASE S54 RHOMBOID DOMAIN-CONTAINING PROTEIN"/>
    <property type="match status" value="1"/>
</dbReference>
<name>A0A5C6LYZ1_9BACT</name>
<reference evidence="7 8" key="1">
    <citation type="submission" date="2019-08" db="EMBL/GenBank/DDBJ databases">
        <title>Whole genome sequencing of chitin degrading bacteria Chitinophaga pinensis YS16.</title>
        <authorList>
            <person name="Singh R.P."/>
            <person name="Manchanda G."/>
            <person name="Maurya I.K."/>
            <person name="Joshi N.K."/>
            <person name="Srivastava A.K."/>
        </authorList>
    </citation>
    <scope>NUCLEOTIDE SEQUENCE [LARGE SCALE GENOMIC DNA]</scope>
    <source>
        <strain evidence="7 8">YS-16</strain>
    </source>
</reference>
<dbReference type="GO" id="GO:0004252">
    <property type="term" value="F:serine-type endopeptidase activity"/>
    <property type="evidence" value="ECO:0007669"/>
    <property type="project" value="InterPro"/>
</dbReference>
<feature type="transmembrane region" description="Helical" evidence="5">
    <location>
        <begin position="199"/>
        <end position="216"/>
    </location>
</feature>
<evidence type="ECO:0000313" key="8">
    <source>
        <dbReference type="Proteomes" id="UP000318815"/>
    </source>
</evidence>
<dbReference type="OrthoDB" id="680602at2"/>
<evidence type="ECO:0000313" key="7">
    <source>
        <dbReference type="EMBL" id="TWW02481.1"/>
    </source>
</evidence>
<dbReference type="InterPro" id="IPR022764">
    <property type="entry name" value="Peptidase_S54_rhomboid_dom"/>
</dbReference>
<dbReference type="AlphaFoldDB" id="A0A5C6LYZ1"/>
<accession>A0A5C6LYZ1</accession>
<dbReference type="SUPFAM" id="SSF144091">
    <property type="entry name" value="Rhomboid-like"/>
    <property type="match status" value="1"/>
</dbReference>
<feature type="transmembrane region" description="Helical" evidence="5">
    <location>
        <begin position="175"/>
        <end position="193"/>
    </location>
</feature>
<dbReference type="RefSeq" id="WP_146303146.1">
    <property type="nucleotide sequence ID" value="NZ_VOHS01000001.1"/>
</dbReference>
<keyword evidence="7" id="KW-0378">Hydrolase</keyword>
<protein>
    <submittedName>
        <fullName evidence="7">Rhomboid family intramembrane serine protease</fullName>
    </submittedName>
</protein>
<proteinExistence type="predicted"/>
<dbReference type="PANTHER" id="PTHR43066">
    <property type="entry name" value="RHOMBOID-RELATED PROTEIN"/>
    <property type="match status" value="1"/>
</dbReference>
<feature type="transmembrane region" description="Helical" evidence="5">
    <location>
        <begin position="85"/>
        <end position="103"/>
    </location>
</feature>
<feature type="transmembrane region" description="Helical" evidence="5">
    <location>
        <begin position="115"/>
        <end position="134"/>
    </location>
</feature>
<keyword evidence="7" id="KW-0645">Protease</keyword>
<dbReference type="Gene3D" id="1.20.1540.10">
    <property type="entry name" value="Rhomboid-like"/>
    <property type="match status" value="1"/>
</dbReference>
<dbReference type="Proteomes" id="UP000318815">
    <property type="component" value="Unassembled WGS sequence"/>
</dbReference>
<evidence type="ECO:0000259" key="6">
    <source>
        <dbReference type="Pfam" id="PF01694"/>
    </source>
</evidence>
<evidence type="ECO:0000256" key="1">
    <source>
        <dbReference type="ARBA" id="ARBA00004141"/>
    </source>
</evidence>
<dbReference type="GO" id="GO:0016020">
    <property type="term" value="C:membrane"/>
    <property type="evidence" value="ECO:0007669"/>
    <property type="project" value="UniProtKB-SubCell"/>
</dbReference>
<evidence type="ECO:0000256" key="3">
    <source>
        <dbReference type="ARBA" id="ARBA00022989"/>
    </source>
</evidence>
<feature type="transmembrane region" description="Helical" evidence="5">
    <location>
        <begin position="21"/>
        <end position="44"/>
    </location>
</feature>